<reference evidence="10 11" key="1">
    <citation type="submission" date="2018-12" db="EMBL/GenBank/DDBJ databases">
        <authorList>
            <person name="Tiukova I."/>
            <person name="Dainat J."/>
        </authorList>
    </citation>
    <scope>NUCLEOTIDE SEQUENCE [LARGE SCALE GENOMIC DNA]</scope>
</reference>
<dbReference type="GO" id="GO:0033819">
    <property type="term" value="F:lipoyl(octanoyl) transferase activity"/>
    <property type="evidence" value="ECO:0007669"/>
    <property type="project" value="UniProtKB-EC"/>
</dbReference>
<dbReference type="PROSITE" id="PS01313">
    <property type="entry name" value="LIPB"/>
    <property type="match status" value="1"/>
</dbReference>
<dbReference type="InterPro" id="IPR004143">
    <property type="entry name" value="BPL_LPL_catalytic"/>
</dbReference>
<name>A0A448YT58_BRENA</name>
<feature type="active site" description="Acyl-thioester intermediate" evidence="6">
    <location>
        <position position="229"/>
    </location>
</feature>
<evidence type="ECO:0000313" key="11">
    <source>
        <dbReference type="Proteomes" id="UP000290900"/>
    </source>
</evidence>
<comment type="function">
    <text evidence="5">Catalyzes the transfer of endogenously produced octanoic acid from octanoyl-acyl-carrier-protein onto the lipoyl domains of lipoate-dependent enzymes. Lipoyl-ACP can also act as a substrate although octanoyl-ACP is likely to be the physiological substrate.</text>
</comment>
<evidence type="ECO:0000256" key="3">
    <source>
        <dbReference type="ARBA" id="ARBA00022679"/>
    </source>
</evidence>
<dbReference type="PIRSF" id="PIRSF016262">
    <property type="entry name" value="LPLase"/>
    <property type="match status" value="1"/>
</dbReference>
<feature type="binding site" evidence="7">
    <location>
        <begin position="117"/>
        <end position="124"/>
    </location>
    <ligand>
        <name>substrate</name>
    </ligand>
</feature>
<feature type="domain" description="BPL/LPL catalytic" evidence="9">
    <location>
        <begin position="71"/>
        <end position="269"/>
    </location>
</feature>
<gene>
    <name evidence="10" type="ORF">BRENAR_LOCUS4828</name>
</gene>
<evidence type="ECO:0000256" key="7">
    <source>
        <dbReference type="PIRSR" id="PIRSR016262-2"/>
    </source>
</evidence>
<dbReference type="AlphaFoldDB" id="A0A448YT58"/>
<evidence type="ECO:0000256" key="1">
    <source>
        <dbReference type="ARBA" id="ARBA00004821"/>
    </source>
</evidence>
<dbReference type="InterPro" id="IPR020605">
    <property type="entry name" value="Octanoyltransferase_CS"/>
</dbReference>
<dbReference type="STRING" id="13370.A0A448YT58"/>
<dbReference type="Gene3D" id="3.30.930.10">
    <property type="entry name" value="Bira Bifunctional Protein, Domain 2"/>
    <property type="match status" value="1"/>
</dbReference>
<dbReference type="InParanoid" id="A0A448YT58"/>
<dbReference type="InterPro" id="IPR045864">
    <property type="entry name" value="aa-tRNA-synth_II/BPL/LPL"/>
</dbReference>
<dbReference type="EMBL" id="CAACVR010000075">
    <property type="protein sequence ID" value="VEU24099.1"/>
    <property type="molecule type" value="Genomic_DNA"/>
</dbReference>
<dbReference type="Pfam" id="PF21948">
    <property type="entry name" value="LplA-B_cat"/>
    <property type="match status" value="1"/>
</dbReference>
<protein>
    <recommendedName>
        <fullName evidence="5">Octanoyltransferase</fullName>
        <ecNumber evidence="5">2.3.1.181</ecNumber>
    </recommendedName>
</protein>
<dbReference type="PROSITE" id="PS51733">
    <property type="entry name" value="BPL_LPL_CATALYTIC"/>
    <property type="match status" value="1"/>
</dbReference>
<dbReference type="OrthoDB" id="19908at2759"/>
<evidence type="ECO:0000256" key="4">
    <source>
        <dbReference type="ARBA" id="ARBA00023315"/>
    </source>
</evidence>
<evidence type="ECO:0000256" key="6">
    <source>
        <dbReference type="PIRSR" id="PIRSR016262-1"/>
    </source>
</evidence>
<dbReference type="PANTHER" id="PTHR10993">
    <property type="entry name" value="OCTANOYLTRANSFERASE"/>
    <property type="match status" value="1"/>
</dbReference>
<evidence type="ECO:0000256" key="8">
    <source>
        <dbReference type="PIRSR" id="PIRSR016262-3"/>
    </source>
</evidence>
<dbReference type="GO" id="GO:0009249">
    <property type="term" value="P:protein lipoylation"/>
    <property type="evidence" value="ECO:0007669"/>
    <property type="project" value="InterPro"/>
</dbReference>
<comment type="pathway">
    <text evidence="1 5">Protein modification; protein lipoylation via endogenous pathway; protein N(6)-(lipoyl)lysine from octanoyl-[acyl-carrier-protein]: step 1/2.</text>
</comment>
<comment type="similarity">
    <text evidence="2 5">Belongs to the LipB family.</text>
</comment>
<dbReference type="Proteomes" id="UP000290900">
    <property type="component" value="Unassembled WGS sequence"/>
</dbReference>
<dbReference type="PANTHER" id="PTHR10993:SF7">
    <property type="entry name" value="LIPOYLTRANSFERASE 2, MITOCHONDRIAL-RELATED"/>
    <property type="match status" value="1"/>
</dbReference>
<feature type="binding site" evidence="7">
    <location>
        <begin position="196"/>
        <end position="198"/>
    </location>
    <ligand>
        <name>substrate</name>
    </ligand>
</feature>
<dbReference type="SUPFAM" id="SSF55681">
    <property type="entry name" value="Class II aaRS and biotin synthetases"/>
    <property type="match status" value="1"/>
</dbReference>
<feature type="site" description="Lowers pKa of active site Cys" evidence="8">
    <location>
        <position position="193"/>
    </location>
</feature>
<evidence type="ECO:0000313" key="10">
    <source>
        <dbReference type="EMBL" id="VEU24099.1"/>
    </source>
</evidence>
<dbReference type="FunCoup" id="A0A448YT58">
    <property type="interactions" value="412"/>
</dbReference>
<keyword evidence="3 5" id="KW-0808">Transferase</keyword>
<keyword evidence="4 5" id="KW-0012">Acyltransferase</keyword>
<feature type="binding site" evidence="7">
    <location>
        <begin position="209"/>
        <end position="211"/>
    </location>
    <ligand>
        <name>substrate</name>
    </ligand>
</feature>
<keyword evidence="11" id="KW-1185">Reference proteome</keyword>
<dbReference type="NCBIfam" id="TIGR00214">
    <property type="entry name" value="lipB"/>
    <property type="match status" value="1"/>
</dbReference>
<accession>A0A448YT58</accession>
<proteinExistence type="inferred from homology"/>
<dbReference type="EC" id="2.3.1.181" evidence="5"/>
<evidence type="ECO:0000256" key="2">
    <source>
        <dbReference type="ARBA" id="ARBA00007907"/>
    </source>
</evidence>
<evidence type="ECO:0000256" key="5">
    <source>
        <dbReference type="PIRNR" id="PIRNR016262"/>
    </source>
</evidence>
<organism evidence="10 11">
    <name type="scientific">Brettanomyces naardenensis</name>
    <name type="common">Yeast</name>
    <dbReference type="NCBI Taxonomy" id="13370"/>
    <lineage>
        <taxon>Eukaryota</taxon>
        <taxon>Fungi</taxon>
        <taxon>Dikarya</taxon>
        <taxon>Ascomycota</taxon>
        <taxon>Saccharomycotina</taxon>
        <taxon>Pichiomycetes</taxon>
        <taxon>Pichiales</taxon>
        <taxon>Pichiaceae</taxon>
        <taxon>Brettanomyces</taxon>
    </lineage>
</organism>
<sequence length="297" mass="32996">MPASAAFSCAFPATKEFAKTIKHVHFKGLLPYLRGNEIQEHIVARALAYRDCQILKRNPRLAANLPKDSPPASHSAVLSFEFEPVYTGGKREKKNTTSKKIDAMDQMKHVSFVQTNRGGQVTFHGPGQIVIYPILDLSAYRGLTSRCYVSTLEKSIIGVLSGDPFHLPAKTTENTGVWVDSKETYNEGTSIKKISSLGVNVRRSVTSHGCSINCKTDLSYVNDPQFVMCGLSEFKQTSISNELGKMDVSLETVSDLFVRQLAGRLGIEEIDRIEIERDNAMEDDVFRRLDDELTVSS</sequence>
<comment type="catalytic activity">
    <reaction evidence="5">
        <text>octanoyl-[ACP] + L-lysyl-[protein] = N(6)-octanoyl-L-lysyl-[protein] + holo-[ACP] + H(+)</text>
        <dbReference type="Rhea" id="RHEA:17665"/>
        <dbReference type="Rhea" id="RHEA-COMP:9636"/>
        <dbReference type="Rhea" id="RHEA-COMP:9685"/>
        <dbReference type="Rhea" id="RHEA-COMP:9752"/>
        <dbReference type="Rhea" id="RHEA-COMP:9928"/>
        <dbReference type="ChEBI" id="CHEBI:15378"/>
        <dbReference type="ChEBI" id="CHEBI:29969"/>
        <dbReference type="ChEBI" id="CHEBI:64479"/>
        <dbReference type="ChEBI" id="CHEBI:78463"/>
        <dbReference type="ChEBI" id="CHEBI:78809"/>
        <dbReference type="EC" id="2.3.1.181"/>
    </reaction>
</comment>
<evidence type="ECO:0000259" key="9">
    <source>
        <dbReference type="PROSITE" id="PS51733"/>
    </source>
</evidence>
<dbReference type="InterPro" id="IPR000544">
    <property type="entry name" value="Octanoyltransferase"/>
</dbReference>
<dbReference type="UniPathway" id="UPA00538">
    <property type="reaction ID" value="UER00592"/>
</dbReference>